<evidence type="ECO:0000256" key="9">
    <source>
        <dbReference type="PROSITE-ProRule" id="PRU00470"/>
    </source>
</evidence>
<keyword evidence="2" id="KW-0479">Metal-binding</keyword>
<dbReference type="PANTHER" id="PTHR31251">
    <property type="entry name" value="SQUAMOSA PROMOTER-BINDING-LIKE PROTEIN 4"/>
    <property type="match status" value="1"/>
</dbReference>
<dbReference type="InterPro" id="IPR004333">
    <property type="entry name" value="SBP_dom"/>
</dbReference>
<gene>
    <name evidence="11" type="ORF">FCM35_KLT07800</name>
</gene>
<reference evidence="11" key="1">
    <citation type="submission" date="2020-01" db="EMBL/GenBank/DDBJ databases">
        <title>Genome sequence of Kobresia littledalei, the first chromosome-level genome in the family Cyperaceae.</title>
        <authorList>
            <person name="Qu G."/>
        </authorList>
    </citation>
    <scope>NUCLEOTIDE SEQUENCE</scope>
    <source>
        <strain evidence="11">C.B.Clarke</strain>
        <tissue evidence="11">Leaf</tissue>
    </source>
</reference>
<dbReference type="Gene3D" id="4.10.1100.10">
    <property type="entry name" value="Transcription factor, SBP-box domain"/>
    <property type="match status" value="1"/>
</dbReference>
<sequence length="333" mass="36231">MDWDLKIPPPWDIVSDLDLTTPSGPGPCAPVHSPSSPSPLDLKLNTGISMTPGPAKRQRSGPIGGGHVAARCLVEGCKADLSKCREYHRRHKVCEMHSKTPVVIVSGREQRFCQQCSRFHLLGEFDDAKRSCRKRLEGHNRRRRKPQSDNLSARGLLANHQGSRFGLFPPIFPSIRPESHNWAIKPEPVSFSTPLYPPLHSFSKPRRQFPFLHETTSDITFTGTFNSLPVDPESDCALSLLSSPVLSSPVQSSSSIVTTGTATDRIPTAQPLLSGFPFGASSGITGANGFTERRVNTFMLSGLGGTGDLNNFQGSFQLGAGEGTSQTLPFSWQ</sequence>
<evidence type="ECO:0000256" key="4">
    <source>
        <dbReference type="ARBA" id="ARBA00022833"/>
    </source>
</evidence>
<dbReference type="AlphaFoldDB" id="A0A833QUQ5"/>
<keyword evidence="5" id="KW-0805">Transcription regulation</keyword>
<dbReference type="GO" id="GO:0003677">
    <property type="term" value="F:DNA binding"/>
    <property type="evidence" value="ECO:0007669"/>
    <property type="project" value="UniProtKB-KW"/>
</dbReference>
<evidence type="ECO:0000256" key="2">
    <source>
        <dbReference type="ARBA" id="ARBA00022723"/>
    </source>
</evidence>
<keyword evidence="6" id="KW-0238">DNA-binding</keyword>
<protein>
    <submittedName>
        <fullName evidence="11">Squamosa promoter-binding-like protein 16</fullName>
    </submittedName>
</protein>
<dbReference type="OrthoDB" id="514967at2759"/>
<evidence type="ECO:0000256" key="7">
    <source>
        <dbReference type="ARBA" id="ARBA00023163"/>
    </source>
</evidence>
<dbReference type="EMBL" id="SWLB01000017">
    <property type="protein sequence ID" value="KAF3327682.1"/>
    <property type="molecule type" value="Genomic_DNA"/>
</dbReference>
<evidence type="ECO:0000256" key="6">
    <source>
        <dbReference type="ARBA" id="ARBA00023125"/>
    </source>
</evidence>
<proteinExistence type="predicted"/>
<evidence type="ECO:0000313" key="12">
    <source>
        <dbReference type="Proteomes" id="UP000623129"/>
    </source>
</evidence>
<keyword evidence="7" id="KW-0804">Transcription</keyword>
<dbReference type="SUPFAM" id="SSF103612">
    <property type="entry name" value="SBT domain"/>
    <property type="match status" value="1"/>
</dbReference>
<dbReference type="FunFam" id="4.10.1100.10:FF:000001">
    <property type="entry name" value="Squamosa promoter-binding-like protein 14"/>
    <property type="match status" value="1"/>
</dbReference>
<evidence type="ECO:0000256" key="1">
    <source>
        <dbReference type="ARBA" id="ARBA00004123"/>
    </source>
</evidence>
<dbReference type="PANTHER" id="PTHR31251:SF169">
    <property type="entry name" value="SQUAMOSA PROMOTER-BINDING-LIKE PROTEIN 8"/>
    <property type="match status" value="1"/>
</dbReference>
<evidence type="ECO:0000256" key="8">
    <source>
        <dbReference type="ARBA" id="ARBA00023242"/>
    </source>
</evidence>
<feature type="domain" description="SBP-type" evidence="10">
    <location>
        <begin position="69"/>
        <end position="146"/>
    </location>
</feature>
<evidence type="ECO:0000256" key="5">
    <source>
        <dbReference type="ARBA" id="ARBA00023015"/>
    </source>
</evidence>
<keyword evidence="3 9" id="KW-0863">Zinc-finger</keyword>
<evidence type="ECO:0000259" key="10">
    <source>
        <dbReference type="PROSITE" id="PS51141"/>
    </source>
</evidence>
<accession>A0A833QUQ5</accession>
<evidence type="ECO:0000313" key="11">
    <source>
        <dbReference type="EMBL" id="KAF3327682.1"/>
    </source>
</evidence>
<dbReference type="InterPro" id="IPR036893">
    <property type="entry name" value="SBP_sf"/>
</dbReference>
<comment type="subcellular location">
    <subcellularLocation>
        <location evidence="1">Nucleus</location>
    </subcellularLocation>
</comment>
<name>A0A833QUQ5_9POAL</name>
<evidence type="ECO:0000256" key="3">
    <source>
        <dbReference type="ARBA" id="ARBA00022771"/>
    </source>
</evidence>
<dbReference type="InterPro" id="IPR044817">
    <property type="entry name" value="SBP-like"/>
</dbReference>
<keyword evidence="12" id="KW-1185">Reference proteome</keyword>
<keyword evidence="4" id="KW-0862">Zinc</keyword>
<organism evidence="11 12">
    <name type="scientific">Carex littledalei</name>
    <dbReference type="NCBI Taxonomy" id="544730"/>
    <lineage>
        <taxon>Eukaryota</taxon>
        <taxon>Viridiplantae</taxon>
        <taxon>Streptophyta</taxon>
        <taxon>Embryophyta</taxon>
        <taxon>Tracheophyta</taxon>
        <taxon>Spermatophyta</taxon>
        <taxon>Magnoliopsida</taxon>
        <taxon>Liliopsida</taxon>
        <taxon>Poales</taxon>
        <taxon>Cyperaceae</taxon>
        <taxon>Cyperoideae</taxon>
        <taxon>Cariceae</taxon>
        <taxon>Carex</taxon>
        <taxon>Carex subgen. Euthyceras</taxon>
    </lineage>
</organism>
<dbReference type="PROSITE" id="PS51141">
    <property type="entry name" value="ZF_SBP"/>
    <property type="match status" value="1"/>
</dbReference>
<dbReference type="Pfam" id="PF03110">
    <property type="entry name" value="SBP"/>
    <property type="match status" value="1"/>
</dbReference>
<dbReference type="GO" id="GO:0008270">
    <property type="term" value="F:zinc ion binding"/>
    <property type="evidence" value="ECO:0007669"/>
    <property type="project" value="UniProtKB-KW"/>
</dbReference>
<dbReference type="Proteomes" id="UP000623129">
    <property type="component" value="Unassembled WGS sequence"/>
</dbReference>
<comment type="caution">
    <text evidence="11">The sequence shown here is derived from an EMBL/GenBank/DDBJ whole genome shotgun (WGS) entry which is preliminary data.</text>
</comment>
<keyword evidence="8" id="KW-0539">Nucleus</keyword>
<dbReference type="GO" id="GO:0005634">
    <property type="term" value="C:nucleus"/>
    <property type="evidence" value="ECO:0007669"/>
    <property type="project" value="UniProtKB-SubCell"/>
</dbReference>